<sequence length="519" mass="59478">MSSRVRSNVWNYFTKLSCEKSKCDLCGNLISIKGGSSTNIRRHLKTKHPLIDIDSPRLTTTDRRSRSRSPPQMSSKDQNSDRSTSEVIHVAGKVASEVASTSKTCLTNYKKSIPSQGQQQYRITHFTNRPMSILKCKEIDKQLIKLLASDYLAFNIVENTEFKKFVNMLNPSYNLPTRNTLSQNLLTQTYNVLHEKVTELLQDAEAVCITTDAWTSITTESYIAVTAHFIDSKCIMRTVLLDCYNYKDSHTSDHLYSEISRILTEWSVHEKVSAVVTDNAANITAAVRLGGWRHLPCLTHSLNLIVQAGLKEISHVHVKIKAIVEYFKKSSNATHKLLSTEVQMGLPELKLKQDMPIRWNSTFYMFKRILKVKEAVVSTLALLNYDKYHISQDEWKTIQLATRILKCFEKVTVDISAEKNVTLSKVIYYSRALMRSSKMIQEETDHPSEIYNMLQKMIEQMTRRFLKIEENISISEATVLDPRFKRQGFCASHYFEKAKQNVINAASHLNIRSEADEKN</sequence>
<dbReference type="PANTHER" id="PTHR46481:SF10">
    <property type="entry name" value="ZINC FINGER BED DOMAIN-CONTAINING PROTEIN 39"/>
    <property type="match status" value="1"/>
</dbReference>
<keyword evidence="3 8" id="KW-0863">Zinc-finger</keyword>
<evidence type="ECO:0000256" key="7">
    <source>
        <dbReference type="ARBA" id="ARBA00023242"/>
    </source>
</evidence>
<evidence type="ECO:0000313" key="11">
    <source>
        <dbReference type="EMBL" id="CAG9840674.1"/>
    </source>
</evidence>
<reference evidence="11" key="1">
    <citation type="submission" date="2022-01" db="EMBL/GenBank/DDBJ databases">
        <authorList>
            <person name="King R."/>
        </authorList>
    </citation>
    <scope>NUCLEOTIDE SEQUENCE</scope>
</reference>
<feature type="compositionally biased region" description="Basic and acidic residues" evidence="9">
    <location>
        <begin position="49"/>
        <end position="64"/>
    </location>
</feature>
<keyword evidence="4" id="KW-0862">Zinc</keyword>
<name>A0A9N9T839_DIABA</name>
<dbReference type="SUPFAM" id="SSF140996">
    <property type="entry name" value="Hermes dimerisation domain"/>
    <property type="match status" value="1"/>
</dbReference>
<feature type="domain" description="BED-type" evidence="10">
    <location>
        <begin position="4"/>
        <end position="55"/>
    </location>
</feature>
<dbReference type="InterPro" id="IPR052035">
    <property type="entry name" value="ZnF_BED_domain_contain"/>
</dbReference>
<keyword evidence="7" id="KW-0539">Nucleus</keyword>
<dbReference type="GO" id="GO:0008270">
    <property type="term" value="F:zinc ion binding"/>
    <property type="evidence" value="ECO:0007669"/>
    <property type="project" value="UniProtKB-KW"/>
</dbReference>
<dbReference type="PROSITE" id="PS50808">
    <property type="entry name" value="ZF_BED"/>
    <property type="match status" value="1"/>
</dbReference>
<evidence type="ECO:0000256" key="9">
    <source>
        <dbReference type="SAM" id="MobiDB-lite"/>
    </source>
</evidence>
<keyword evidence="5" id="KW-0805">Transcription regulation</keyword>
<keyword evidence="12" id="KW-1185">Reference proteome</keyword>
<dbReference type="GO" id="GO:0005634">
    <property type="term" value="C:nucleus"/>
    <property type="evidence" value="ECO:0007669"/>
    <property type="project" value="UniProtKB-SubCell"/>
</dbReference>
<feature type="region of interest" description="Disordered" evidence="9">
    <location>
        <begin position="47"/>
        <end position="86"/>
    </location>
</feature>
<dbReference type="InterPro" id="IPR012337">
    <property type="entry name" value="RNaseH-like_sf"/>
</dbReference>
<accession>A0A9N9T839</accession>
<evidence type="ECO:0000256" key="6">
    <source>
        <dbReference type="ARBA" id="ARBA00023163"/>
    </source>
</evidence>
<evidence type="ECO:0000259" key="10">
    <source>
        <dbReference type="PROSITE" id="PS50808"/>
    </source>
</evidence>
<protein>
    <recommendedName>
        <fullName evidence="10">BED-type domain-containing protein</fullName>
    </recommendedName>
</protein>
<evidence type="ECO:0000256" key="2">
    <source>
        <dbReference type="ARBA" id="ARBA00022723"/>
    </source>
</evidence>
<gene>
    <name evidence="11" type="ORF">DIABBA_LOCUS13298</name>
</gene>
<keyword evidence="2" id="KW-0479">Metal-binding</keyword>
<dbReference type="Proteomes" id="UP001153709">
    <property type="component" value="Chromosome 9"/>
</dbReference>
<dbReference type="PANTHER" id="PTHR46481">
    <property type="entry name" value="ZINC FINGER BED DOMAIN-CONTAINING PROTEIN 4"/>
    <property type="match status" value="1"/>
</dbReference>
<evidence type="ECO:0000256" key="3">
    <source>
        <dbReference type="ARBA" id="ARBA00022771"/>
    </source>
</evidence>
<evidence type="ECO:0000256" key="8">
    <source>
        <dbReference type="PROSITE-ProRule" id="PRU00027"/>
    </source>
</evidence>
<dbReference type="OrthoDB" id="6600430at2759"/>
<evidence type="ECO:0000256" key="1">
    <source>
        <dbReference type="ARBA" id="ARBA00004123"/>
    </source>
</evidence>
<dbReference type="GO" id="GO:0003677">
    <property type="term" value="F:DNA binding"/>
    <property type="evidence" value="ECO:0007669"/>
    <property type="project" value="InterPro"/>
</dbReference>
<dbReference type="Pfam" id="PF02892">
    <property type="entry name" value="zf-BED"/>
    <property type="match status" value="1"/>
</dbReference>
<dbReference type="InterPro" id="IPR036236">
    <property type="entry name" value="Znf_C2H2_sf"/>
</dbReference>
<evidence type="ECO:0000313" key="12">
    <source>
        <dbReference type="Proteomes" id="UP001153709"/>
    </source>
</evidence>
<dbReference type="EMBL" id="OU898284">
    <property type="protein sequence ID" value="CAG9840674.1"/>
    <property type="molecule type" value="Genomic_DNA"/>
</dbReference>
<organism evidence="11 12">
    <name type="scientific">Diabrotica balteata</name>
    <name type="common">Banded cucumber beetle</name>
    <dbReference type="NCBI Taxonomy" id="107213"/>
    <lineage>
        <taxon>Eukaryota</taxon>
        <taxon>Metazoa</taxon>
        <taxon>Ecdysozoa</taxon>
        <taxon>Arthropoda</taxon>
        <taxon>Hexapoda</taxon>
        <taxon>Insecta</taxon>
        <taxon>Pterygota</taxon>
        <taxon>Neoptera</taxon>
        <taxon>Endopterygota</taxon>
        <taxon>Coleoptera</taxon>
        <taxon>Polyphaga</taxon>
        <taxon>Cucujiformia</taxon>
        <taxon>Chrysomeloidea</taxon>
        <taxon>Chrysomelidae</taxon>
        <taxon>Galerucinae</taxon>
        <taxon>Diabroticina</taxon>
        <taxon>Diabroticites</taxon>
        <taxon>Diabrotica</taxon>
    </lineage>
</organism>
<dbReference type="AlphaFoldDB" id="A0A9N9T839"/>
<evidence type="ECO:0000256" key="4">
    <source>
        <dbReference type="ARBA" id="ARBA00022833"/>
    </source>
</evidence>
<dbReference type="GO" id="GO:0009791">
    <property type="term" value="P:post-embryonic development"/>
    <property type="evidence" value="ECO:0007669"/>
    <property type="project" value="UniProtKB-ARBA"/>
</dbReference>
<comment type="subcellular location">
    <subcellularLocation>
        <location evidence="1">Nucleus</location>
    </subcellularLocation>
</comment>
<dbReference type="InterPro" id="IPR003656">
    <property type="entry name" value="Znf_BED"/>
</dbReference>
<dbReference type="SUPFAM" id="SSF53098">
    <property type="entry name" value="Ribonuclease H-like"/>
    <property type="match status" value="1"/>
</dbReference>
<dbReference type="SUPFAM" id="SSF57667">
    <property type="entry name" value="beta-beta-alpha zinc fingers"/>
    <property type="match status" value="1"/>
</dbReference>
<dbReference type="SMART" id="SM00614">
    <property type="entry name" value="ZnF_BED"/>
    <property type="match status" value="1"/>
</dbReference>
<proteinExistence type="predicted"/>
<keyword evidence="6" id="KW-0804">Transcription</keyword>
<evidence type="ECO:0000256" key="5">
    <source>
        <dbReference type="ARBA" id="ARBA00023015"/>
    </source>
</evidence>